<dbReference type="Pfam" id="PF00023">
    <property type="entry name" value="Ank"/>
    <property type="match status" value="1"/>
</dbReference>
<feature type="domain" description="PNPLA" evidence="10">
    <location>
        <begin position="705"/>
        <end position="878"/>
    </location>
</feature>
<dbReference type="EMBL" id="CANHGI010000006">
    <property type="protein sequence ID" value="CAI5455207.1"/>
    <property type="molecule type" value="Genomic_DNA"/>
</dbReference>
<feature type="repeat" description="ANK" evidence="7">
    <location>
        <begin position="570"/>
        <end position="607"/>
    </location>
</feature>
<dbReference type="InterPro" id="IPR036770">
    <property type="entry name" value="Ankyrin_rpt-contain_sf"/>
</dbReference>
<dbReference type="SUPFAM" id="SSF48403">
    <property type="entry name" value="Ankyrin repeat"/>
    <property type="match status" value="1"/>
</dbReference>
<keyword evidence="2" id="KW-0677">Repeat</keyword>
<evidence type="ECO:0000259" key="10">
    <source>
        <dbReference type="PROSITE" id="PS51635"/>
    </source>
</evidence>
<proteinExistence type="predicted"/>
<organism evidence="11 12">
    <name type="scientific">Caenorhabditis angaria</name>
    <dbReference type="NCBI Taxonomy" id="860376"/>
    <lineage>
        <taxon>Eukaryota</taxon>
        <taxon>Metazoa</taxon>
        <taxon>Ecdysozoa</taxon>
        <taxon>Nematoda</taxon>
        <taxon>Chromadorea</taxon>
        <taxon>Rhabditida</taxon>
        <taxon>Rhabditina</taxon>
        <taxon>Rhabditomorpha</taxon>
        <taxon>Rhabditoidea</taxon>
        <taxon>Rhabditidae</taxon>
        <taxon>Peloderinae</taxon>
        <taxon>Caenorhabditis</taxon>
    </lineage>
</organism>
<protein>
    <recommendedName>
        <fullName evidence="1">phospholipase A2</fullName>
        <ecNumber evidence="1">3.1.1.4</ecNumber>
    </recommendedName>
</protein>
<feature type="short sequence motif" description="GXSXG" evidence="8">
    <location>
        <begin position="741"/>
        <end position="745"/>
    </location>
</feature>
<dbReference type="Gene3D" id="3.40.1090.10">
    <property type="entry name" value="Cytosolic phospholipase A2 catalytic domain"/>
    <property type="match status" value="1"/>
</dbReference>
<keyword evidence="4 7" id="KW-0040">ANK repeat</keyword>
<dbReference type="SMART" id="SM00248">
    <property type="entry name" value="ANK"/>
    <property type="match status" value="6"/>
</dbReference>
<feature type="active site" description="Nucleophile" evidence="8">
    <location>
        <position position="743"/>
    </location>
</feature>
<dbReference type="GO" id="GO:0052816">
    <property type="term" value="F:long-chain fatty acyl-CoA hydrolase activity"/>
    <property type="evidence" value="ECO:0007669"/>
    <property type="project" value="TreeGrafter"/>
</dbReference>
<dbReference type="Gene3D" id="1.25.40.20">
    <property type="entry name" value="Ankyrin repeat-containing domain"/>
    <property type="match status" value="2"/>
</dbReference>
<evidence type="ECO:0000256" key="6">
    <source>
        <dbReference type="ARBA" id="ARBA00023422"/>
    </source>
</evidence>
<evidence type="ECO:0000256" key="5">
    <source>
        <dbReference type="ARBA" id="ARBA00023098"/>
    </source>
</evidence>
<dbReference type="EC" id="3.1.1.4" evidence="1"/>
<dbReference type="PROSITE" id="PS50088">
    <property type="entry name" value="ANK_REPEAT"/>
    <property type="match status" value="2"/>
</dbReference>
<keyword evidence="8" id="KW-0442">Lipid degradation</keyword>
<evidence type="ECO:0000256" key="9">
    <source>
        <dbReference type="SAM" id="MobiDB-lite"/>
    </source>
</evidence>
<dbReference type="GO" id="GO:0047499">
    <property type="term" value="F:calcium-independent phospholipase A2 activity"/>
    <property type="evidence" value="ECO:0007669"/>
    <property type="project" value="InterPro"/>
</dbReference>
<name>A0A9P1J2R1_9PELO</name>
<feature type="repeat" description="ANK" evidence="7">
    <location>
        <begin position="500"/>
        <end position="533"/>
    </location>
</feature>
<dbReference type="GO" id="GO:2000304">
    <property type="term" value="P:positive regulation of ceramide biosynthetic process"/>
    <property type="evidence" value="ECO:0007669"/>
    <property type="project" value="TreeGrafter"/>
</dbReference>
<dbReference type="InterPro" id="IPR016035">
    <property type="entry name" value="Acyl_Trfase/lysoPLipase"/>
</dbReference>
<accession>A0A9P1J2R1</accession>
<feature type="short sequence motif" description="GXGXXG" evidence="8">
    <location>
        <begin position="709"/>
        <end position="714"/>
    </location>
</feature>
<keyword evidence="5 8" id="KW-0443">Lipid metabolism</keyword>
<feature type="active site" description="Proton acceptor" evidence="8">
    <location>
        <position position="865"/>
    </location>
</feature>
<feature type="compositionally biased region" description="Polar residues" evidence="9">
    <location>
        <begin position="137"/>
        <end position="146"/>
    </location>
</feature>
<evidence type="ECO:0000313" key="12">
    <source>
        <dbReference type="Proteomes" id="UP001152747"/>
    </source>
</evidence>
<dbReference type="OrthoDB" id="10021675at2759"/>
<dbReference type="PANTHER" id="PTHR24139">
    <property type="entry name" value="CALCIUM-INDEPENDENT PHOSPHOLIPASE A2"/>
    <property type="match status" value="1"/>
</dbReference>
<feature type="compositionally biased region" description="Low complexity" evidence="9">
    <location>
        <begin position="156"/>
        <end position="167"/>
    </location>
</feature>
<evidence type="ECO:0000313" key="11">
    <source>
        <dbReference type="EMBL" id="CAI5455207.1"/>
    </source>
</evidence>
<evidence type="ECO:0000256" key="4">
    <source>
        <dbReference type="ARBA" id="ARBA00023043"/>
    </source>
</evidence>
<dbReference type="CDD" id="cd07212">
    <property type="entry name" value="Pat_PNPLA9"/>
    <property type="match status" value="1"/>
</dbReference>
<evidence type="ECO:0000256" key="2">
    <source>
        <dbReference type="ARBA" id="ARBA00022737"/>
    </source>
</evidence>
<sequence length="1028" mass="116203">MIFFFFLHRKKIKSFQFLRSKRKMDESSSEKLPLVHNGKPVIVNNNLTETDELTITSQPLGFIDPRELENIGCSLKPDTSDGFINRSYSNPDMFVISKRQPVIEEQKIENEEKNEMPSSNEDFEIVENSPKSEESDSFLTDNLSADNSRRSIDQSTPKTARTTPTKRLTPRADSTISFENVVSLVRTFPAIINKLLKKPWYANRVDEVCTFPRDMLAHYVLVPTDVDNEKFLIVEWEHGENEQQRDEVYHLTYAPNGFHVNEEEQDEPRKAFCFSILRATDKRDLMDLLHLCDKKSYLFETLECTSSSAKGNIEELISQIRSKPHYQLIHIAIASDRIDFFSDESISRLNEKDEPFEKQLRCLCHTENCYPVHLAVAMNRVKIVERLLEIDPKLFVATDSLGNNVWHHVNSSACAQSIWDKCPETHQYIDERNNEGQSPLSEAVSSAKALVTAFLIGKGAKFGRGDRNELFLAMISKNAQSVVEVVLTDKPEIVHERDSLGNSPIHIACYKESLNALLNKKHELGLDVNLKNKAGETSLLVYMSSRKPDLLPLLVTLYSHGADLNASDPHGNTALHKAAALVDAKKISMDCVKFLIAAGSDPNKLNDRGESPRHVAACIQNNDMLNVLKAAGASRCIRGYRGCRNDCRYQAFDNVLTEHEDFLATITIGVEEDYEKTELNPCEKLNIQRVLESPKKGKKARINLISLDGGGIRGLVIIQTLIAIEKVLKEDIFKYFDWSAGTSTGSLIMAGLARGKTLRQMQQTYLMLKDRVFDGYIPPYDTLQLEKFIQDEFGLEAVSDIKYPRLMISAVNSEKMPVRLEMARNYKPTDVTANETPKDMPLWMALRRSTAAPVLFKPSEDRYIDGGIISNNPALDLLGEVHGYNRSLQLAGKRSENVEINCIVSLGTGQIPCTPIDTLSIDSNSPLQSIKTIKNLASMFIDQATASEGAPVARCRQWADSLETPFFRFSAPLSKNIFLSSTSDLEICTMMWDTYIYCQKHQEYIEHLVEVLRHDADHPLQNNPFLEL</sequence>
<evidence type="ECO:0000256" key="1">
    <source>
        <dbReference type="ARBA" id="ARBA00013278"/>
    </source>
</evidence>
<dbReference type="FunFam" id="1.25.40.20:FF:000708">
    <property type="entry name" value="Intracelllar PhosphoLipase A family"/>
    <property type="match status" value="1"/>
</dbReference>
<dbReference type="Pfam" id="PF01734">
    <property type="entry name" value="Patatin"/>
    <property type="match status" value="1"/>
</dbReference>
<feature type="short sequence motif" description="DGA/G" evidence="8">
    <location>
        <begin position="865"/>
        <end position="867"/>
    </location>
</feature>
<keyword evidence="3 8" id="KW-0378">Hydrolase</keyword>
<feature type="region of interest" description="Disordered" evidence="9">
    <location>
        <begin position="105"/>
        <end position="169"/>
    </location>
</feature>
<dbReference type="AlphaFoldDB" id="A0A9P1J2R1"/>
<comment type="caution">
    <text evidence="11">The sequence shown here is derived from an EMBL/GenBank/DDBJ whole genome shotgun (WGS) entry which is preliminary data.</text>
</comment>
<dbReference type="InterPro" id="IPR047148">
    <property type="entry name" value="PLPL9"/>
</dbReference>
<dbReference type="GO" id="GO:0005739">
    <property type="term" value="C:mitochondrion"/>
    <property type="evidence" value="ECO:0007669"/>
    <property type="project" value="TreeGrafter"/>
</dbReference>
<dbReference type="InterPro" id="IPR002110">
    <property type="entry name" value="Ankyrin_rpt"/>
</dbReference>
<dbReference type="GO" id="GO:0016042">
    <property type="term" value="P:lipid catabolic process"/>
    <property type="evidence" value="ECO:0007669"/>
    <property type="project" value="UniProtKB-UniRule"/>
</dbReference>
<evidence type="ECO:0000256" key="3">
    <source>
        <dbReference type="ARBA" id="ARBA00022801"/>
    </source>
</evidence>
<keyword evidence="12" id="KW-1185">Reference proteome</keyword>
<gene>
    <name evidence="11" type="ORF">CAMP_LOCUS17844</name>
</gene>
<dbReference type="PANTHER" id="PTHR24139:SF34">
    <property type="entry name" value="85_88 KDA CALCIUM-INDEPENDENT PHOSPHOLIPASE A2"/>
    <property type="match status" value="1"/>
</dbReference>
<dbReference type="PROSITE" id="PS51635">
    <property type="entry name" value="PNPLA"/>
    <property type="match status" value="1"/>
</dbReference>
<reference evidence="11" key="1">
    <citation type="submission" date="2022-11" db="EMBL/GenBank/DDBJ databases">
        <authorList>
            <person name="Kikuchi T."/>
        </authorList>
    </citation>
    <scope>NUCLEOTIDE SEQUENCE</scope>
    <source>
        <strain evidence="11">PS1010</strain>
    </source>
</reference>
<feature type="compositionally biased region" description="Basic and acidic residues" evidence="9">
    <location>
        <begin position="105"/>
        <end position="115"/>
    </location>
</feature>
<evidence type="ECO:0000256" key="8">
    <source>
        <dbReference type="PROSITE-ProRule" id="PRU01161"/>
    </source>
</evidence>
<evidence type="ECO:0000256" key="7">
    <source>
        <dbReference type="PROSITE-ProRule" id="PRU00023"/>
    </source>
</evidence>
<comment type="catalytic activity">
    <reaction evidence="6">
        <text>a 1,2-diacyl-sn-glycero-3-phosphocholine + H2O = a 1-acyl-sn-glycero-3-phosphocholine + a fatty acid + H(+)</text>
        <dbReference type="Rhea" id="RHEA:15801"/>
        <dbReference type="ChEBI" id="CHEBI:15377"/>
        <dbReference type="ChEBI" id="CHEBI:15378"/>
        <dbReference type="ChEBI" id="CHEBI:28868"/>
        <dbReference type="ChEBI" id="CHEBI:57643"/>
        <dbReference type="ChEBI" id="CHEBI:58168"/>
        <dbReference type="EC" id="3.1.1.4"/>
    </reaction>
    <physiologicalReaction direction="left-to-right" evidence="6">
        <dbReference type="Rhea" id="RHEA:15802"/>
    </physiologicalReaction>
</comment>
<dbReference type="Proteomes" id="UP001152747">
    <property type="component" value="Unassembled WGS sequence"/>
</dbReference>
<dbReference type="SUPFAM" id="SSF52151">
    <property type="entry name" value="FabD/lysophospholipase-like"/>
    <property type="match status" value="1"/>
</dbReference>
<dbReference type="InterPro" id="IPR002641">
    <property type="entry name" value="PNPLA_dom"/>
</dbReference>